<dbReference type="InParanoid" id="A0A2V0P437"/>
<evidence type="ECO:0000256" key="5">
    <source>
        <dbReference type="SAM" id="MobiDB-lite"/>
    </source>
</evidence>
<feature type="compositionally biased region" description="Acidic residues" evidence="5">
    <location>
        <begin position="90"/>
        <end position="102"/>
    </location>
</feature>
<organism evidence="6 7">
    <name type="scientific">Raphidocelis subcapitata</name>
    <dbReference type="NCBI Taxonomy" id="307507"/>
    <lineage>
        <taxon>Eukaryota</taxon>
        <taxon>Viridiplantae</taxon>
        <taxon>Chlorophyta</taxon>
        <taxon>core chlorophytes</taxon>
        <taxon>Chlorophyceae</taxon>
        <taxon>CS clade</taxon>
        <taxon>Sphaeropleales</taxon>
        <taxon>Selenastraceae</taxon>
        <taxon>Raphidocelis</taxon>
    </lineage>
</organism>
<evidence type="ECO:0000256" key="3">
    <source>
        <dbReference type="ARBA" id="ARBA00015522"/>
    </source>
</evidence>
<evidence type="ECO:0000256" key="2">
    <source>
        <dbReference type="ARBA" id="ARBA00008479"/>
    </source>
</evidence>
<feature type="region of interest" description="Disordered" evidence="5">
    <location>
        <begin position="21"/>
        <end position="103"/>
    </location>
</feature>
<dbReference type="Pfam" id="PF09420">
    <property type="entry name" value="Nop16"/>
    <property type="match status" value="1"/>
</dbReference>
<dbReference type="InterPro" id="IPR019002">
    <property type="entry name" value="Ribosome_biogenesis_Nop16"/>
</dbReference>
<proteinExistence type="inferred from homology"/>
<dbReference type="Proteomes" id="UP000247498">
    <property type="component" value="Unassembled WGS sequence"/>
</dbReference>
<comment type="subcellular location">
    <subcellularLocation>
        <location evidence="1">Nucleus</location>
        <location evidence="1">Nucleolus</location>
    </subcellularLocation>
</comment>
<dbReference type="GO" id="GO:0005730">
    <property type="term" value="C:nucleolus"/>
    <property type="evidence" value="ECO:0007669"/>
    <property type="project" value="UniProtKB-SubCell"/>
</dbReference>
<name>A0A2V0P437_9CHLO</name>
<comment type="caution">
    <text evidence="6">The sequence shown here is derived from an EMBL/GenBank/DDBJ whole genome shotgun (WGS) entry which is preliminary data.</text>
</comment>
<dbReference type="PANTHER" id="PTHR13243:SF1">
    <property type="entry name" value="NUCLEOLAR PROTEIN 16"/>
    <property type="match status" value="1"/>
</dbReference>
<accession>A0A2V0P437</accession>
<evidence type="ECO:0000313" key="7">
    <source>
        <dbReference type="Proteomes" id="UP000247498"/>
    </source>
</evidence>
<evidence type="ECO:0000256" key="4">
    <source>
        <dbReference type="ARBA" id="ARBA00023242"/>
    </source>
</evidence>
<keyword evidence="4" id="KW-0539">Nucleus</keyword>
<dbReference type="EMBL" id="BDRX01000043">
    <property type="protein sequence ID" value="GBF93672.1"/>
    <property type="molecule type" value="Genomic_DNA"/>
</dbReference>
<reference evidence="6 7" key="1">
    <citation type="journal article" date="2018" name="Sci. Rep.">
        <title>Raphidocelis subcapitata (=Pseudokirchneriella subcapitata) provides an insight into genome evolution and environmental adaptations in the Sphaeropleales.</title>
        <authorList>
            <person name="Suzuki S."/>
            <person name="Yamaguchi H."/>
            <person name="Nakajima N."/>
            <person name="Kawachi M."/>
        </authorList>
    </citation>
    <scope>NUCLEOTIDE SEQUENCE [LARGE SCALE GENOMIC DNA]</scope>
    <source>
        <strain evidence="6 7">NIES-35</strain>
    </source>
</reference>
<comment type="similarity">
    <text evidence="2">Belongs to the NOP16 family.</text>
</comment>
<evidence type="ECO:0000256" key="1">
    <source>
        <dbReference type="ARBA" id="ARBA00004604"/>
    </source>
</evidence>
<sequence>MGRSRRRLKKTAPKVKVGVVKRNKTQKAKLPTELREQRPDVEKRLNQKPEWKEEATLTSNYGANKFVLDPNEGFGRNLKPQPLKSKEEREAEDGGTYSDDDEMRAATGLVRKAGRAPPKPLTTHQKQIVQKLLDAHGEDVQAWFRDTKLNRMQHSEGKLRELLESFKFHSSSSRHDFRAPRKPPKRL</sequence>
<dbReference type="AlphaFoldDB" id="A0A2V0P437"/>
<dbReference type="PANTHER" id="PTHR13243">
    <property type="entry name" value="HSPC111 PROTEIN-RELATED"/>
    <property type="match status" value="1"/>
</dbReference>
<evidence type="ECO:0000313" key="6">
    <source>
        <dbReference type="EMBL" id="GBF93672.1"/>
    </source>
</evidence>
<dbReference type="FunCoup" id="A0A2V0P437">
    <property type="interactions" value="313"/>
</dbReference>
<keyword evidence="7" id="KW-1185">Reference proteome</keyword>
<dbReference type="GO" id="GO:0042273">
    <property type="term" value="P:ribosomal large subunit biogenesis"/>
    <property type="evidence" value="ECO:0007669"/>
    <property type="project" value="TreeGrafter"/>
</dbReference>
<dbReference type="STRING" id="307507.A0A2V0P437"/>
<gene>
    <name evidence="6" type="ORF">Rsub_06775</name>
</gene>
<feature type="compositionally biased region" description="Basic and acidic residues" evidence="5">
    <location>
        <begin position="30"/>
        <end position="55"/>
    </location>
</feature>
<protein>
    <recommendedName>
        <fullName evidence="3">Nucleolar protein 16</fullName>
    </recommendedName>
</protein>
<dbReference type="OrthoDB" id="285729at2759"/>